<accession>A5Z8T5</accession>
<dbReference type="PANTHER" id="PTHR11102">
    <property type="entry name" value="SEL-1-LIKE PROTEIN"/>
    <property type="match status" value="1"/>
</dbReference>
<name>A5Z8T5_9FIRM</name>
<evidence type="ECO:0000313" key="2">
    <source>
        <dbReference type="Proteomes" id="UP000006000"/>
    </source>
</evidence>
<evidence type="ECO:0000313" key="1">
    <source>
        <dbReference type="EMBL" id="EDM50808.1"/>
    </source>
</evidence>
<dbReference type="OrthoDB" id="2243049at2"/>
<reference evidence="1 2" key="2">
    <citation type="submission" date="2007-04" db="EMBL/GenBank/DDBJ databases">
        <title>Draft genome sequence of Eubacterium ventriosum (ATCC 27560).</title>
        <authorList>
            <person name="Sudarsanam P."/>
            <person name="Ley R."/>
            <person name="Guruge J."/>
            <person name="Turnbaugh P.J."/>
            <person name="Mahowald M."/>
            <person name="Liep D."/>
            <person name="Gordon J."/>
        </authorList>
    </citation>
    <scope>NUCLEOTIDE SEQUENCE [LARGE SCALE GENOMIC DNA]</scope>
    <source>
        <strain evidence="1 2">ATCC 27560</strain>
    </source>
</reference>
<reference evidence="1 2" key="1">
    <citation type="submission" date="2007-03" db="EMBL/GenBank/DDBJ databases">
        <authorList>
            <person name="Fulton L."/>
            <person name="Clifton S."/>
            <person name="Fulton B."/>
            <person name="Xu J."/>
            <person name="Minx P."/>
            <person name="Pepin K.H."/>
            <person name="Johnson M."/>
            <person name="Thiruvilangam P."/>
            <person name="Bhonagiri V."/>
            <person name="Nash W.E."/>
            <person name="Mardis E.R."/>
            <person name="Wilson R.K."/>
        </authorList>
    </citation>
    <scope>NUCLEOTIDE SEQUENCE [LARGE SCALE GENOMIC DNA]</scope>
    <source>
        <strain evidence="1 2">ATCC 27560</strain>
    </source>
</reference>
<dbReference type="Pfam" id="PF08238">
    <property type="entry name" value="Sel1"/>
    <property type="match status" value="3"/>
</dbReference>
<protein>
    <submittedName>
        <fullName evidence="1">Sel1 repeat protein</fullName>
    </submittedName>
</protein>
<dbReference type="PANTHER" id="PTHR11102:SF160">
    <property type="entry name" value="ERAD-ASSOCIATED E3 UBIQUITIN-PROTEIN LIGASE COMPONENT HRD3"/>
    <property type="match status" value="1"/>
</dbReference>
<dbReference type="SUPFAM" id="SSF81901">
    <property type="entry name" value="HCP-like"/>
    <property type="match status" value="1"/>
</dbReference>
<dbReference type="HOGENOM" id="CLU_747522_0_0_9"/>
<dbReference type="RefSeq" id="WP_005359198.1">
    <property type="nucleotide sequence ID" value="NZ_DS264265.1"/>
</dbReference>
<dbReference type="eggNOG" id="COG0790">
    <property type="taxonomic scope" value="Bacteria"/>
</dbReference>
<dbReference type="EMBL" id="AAVL02000036">
    <property type="protein sequence ID" value="EDM50808.1"/>
    <property type="molecule type" value="Genomic_DNA"/>
</dbReference>
<gene>
    <name evidence="1" type="ORF">EUBVEN_02127</name>
</gene>
<dbReference type="STRING" id="411463.EUBVEN_02127"/>
<comment type="caution">
    <text evidence="1">The sequence shown here is derived from an EMBL/GenBank/DDBJ whole genome shotgun (WGS) entry which is preliminary data.</text>
</comment>
<proteinExistence type="predicted"/>
<organism evidence="1 2">
    <name type="scientific">Eubacterium ventriosum ATCC 27560</name>
    <dbReference type="NCBI Taxonomy" id="411463"/>
    <lineage>
        <taxon>Bacteria</taxon>
        <taxon>Bacillati</taxon>
        <taxon>Bacillota</taxon>
        <taxon>Clostridia</taxon>
        <taxon>Eubacteriales</taxon>
        <taxon>Eubacteriaceae</taxon>
        <taxon>Eubacterium</taxon>
    </lineage>
</organism>
<dbReference type="AlphaFoldDB" id="A5Z8T5"/>
<dbReference type="Gene3D" id="1.25.40.10">
    <property type="entry name" value="Tetratricopeptide repeat domain"/>
    <property type="match status" value="1"/>
</dbReference>
<sequence length="370" mass="42286">MNQFALTKSIDTYLKHNNLTMIEQSSWNNGVVVFKIEDGDGLPKSLVVIYLEKDELHLKDMVKQLYGESSNSSNLIQCTSMYEESVEDGIIIYIVTERVNQLVDLVLDGGDELKNKTEEEKKIYLYEIMYDVGMSAKYLKSRLSKLNIFVNNEELCVDGSGKGKLLLFDLIKNQVMINNEAYEISRLVKQVANGLGTGINIDVKEQTIEQLNRECLEQIEHSRKKNQQYKLIFQSNIENAKKGDEKAQYVVGYMYYKGKGVPKDYIKAAEWYKKSAEGSYTKALNNLAYLYQKGKGVNKDIHKAEQLLLKSAKQGDDVACLNLGILYQTGKLGTANMEDAEYWYRKAMDKGNPAATRIYRRIQAMEQKEN</sequence>
<dbReference type="SMART" id="SM00671">
    <property type="entry name" value="SEL1"/>
    <property type="match status" value="3"/>
</dbReference>
<dbReference type="InterPro" id="IPR006597">
    <property type="entry name" value="Sel1-like"/>
</dbReference>
<dbReference type="InterPro" id="IPR011990">
    <property type="entry name" value="TPR-like_helical_dom_sf"/>
</dbReference>
<dbReference type="InterPro" id="IPR050767">
    <property type="entry name" value="Sel1_AlgK"/>
</dbReference>
<dbReference type="Proteomes" id="UP000006000">
    <property type="component" value="Unassembled WGS sequence"/>
</dbReference>